<accession>A0A834PG55</accession>
<gene>
    <name evidence="2" type="ORF">H0235_001406</name>
</gene>
<dbReference type="EMBL" id="JACSDY010000001">
    <property type="protein sequence ID" value="KAF7439015.1"/>
    <property type="molecule type" value="Genomic_DNA"/>
</dbReference>
<keyword evidence="3" id="KW-1185">Reference proteome</keyword>
<feature type="compositionally biased region" description="Gly residues" evidence="1">
    <location>
        <begin position="148"/>
        <end position="160"/>
    </location>
</feature>
<name>A0A834PG55_VESPE</name>
<reference evidence="2" key="1">
    <citation type="journal article" date="2020" name="G3 (Bethesda)">
        <title>High-Quality Assemblies for Three Invasive Social Wasps from the &lt;i&gt;Vespula&lt;/i&gt; Genus.</title>
        <authorList>
            <person name="Harrop T.W.R."/>
            <person name="Guhlin J."/>
            <person name="McLaughlin G.M."/>
            <person name="Permina E."/>
            <person name="Stockwell P."/>
            <person name="Gilligan J."/>
            <person name="Le Lec M.F."/>
            <person name="Gruber M.A.M."/>
            <person name="Quinn O."/>
            <person name="Lovegrove M."/>
            <person name="Duncan E.J."/>
            <person name="Remnant E.J."/>
            <person name="Van Eeckhoven J."/>
            <person name="Graham B."/>
            <person name="Knapp R.A."/>
            <person name="Langford K.W."/>
            <person name="Kronenberg Z."/>
            <person name="Press M.O."/>
            <person name="Eacker S.M."/>
            <person name="Wilson-Rankin E.E."/>
            <person name="Purcell J."/>
            <person name="Lester P.J."/>
            <person name="Dearden P.K."/>
        </authorList>
    </citation>
    <scope>NUCLEOTIDE SEQUENCE</scope>
    <source>
        <strain evidence="2">Volc-1</strain>
    </source>
</reference>
<dbReference type="AlphaFoldDB" id="A0A834PG55"/>
<organism evidence="2 3">
    <name type="scientific">Vespula pensylvanica</name>
    <name type="common">Western yellow jacket</name>
    <name type="synonym">Wasp</name>
    <dbReference type="NCBI Taxonomy" id="30213"/>
    <lineage>
        <taxon>Eukaryota</taxon>
        <taxon>Metazoa</taxon>
        <taxon>Ecdysozoa</taxon>
        <taxon>Arthropoda</taxon>
        <taxon>Hexapoda</taxon>
        <taxon>Insecta</taxon>
        <taxon>Pterygota</taxon>
        <taxon>Neoptera</taxon>
        <taxon>Endopterygota</taxon>
        <taxon>Hymenoptera</taxon>
        <taxon>Apocrita</taxon>
        <taxon>Aculeata</taxon>
        <taxon>Vespoidea</taxon>
        <taxon>Vespidae</taxon>
        <taxon>Vespinae</taxon>
        <taxon>Vespula</taxon>
    </lineage>
</organism>
<evidence type="ECO:0000313" key="3">
    <source>
        <dbReference type="Proteomes" id="UP000600918"/>
    </source>
</evidence>
<feature type="compositionally biased region" description="Low complexity" evidence="1">
    <location>
        <begin position="115"/>
        <end position="147"/>
    </location>
</feature>
<comment type="caution">
    <text evidence="2">The sequence shown here is derived from an EMBL/GenBank/DDBJ whole genome shotgun (WGS) entry which is preliminary data.</text>
</comment>
<evidence type="ECO:0000313" key="2">
    <source>
        <dbReference type="EMBL" id="KAF7439015.1"/>
    </source>
</evidence>
<protein>
    <submittedName>
        <fullName evidence="2">Uncharacterized protein</fullName>
    </submittedName>
</protein>
<proteinExistence type="predicted"/>
<feature type="region of interest" description="Disordered" evidence="1">
    <location>
        <begin position="65"/>
        <end position="160"/>
    </location>
</feature>
<dbReference type="Proteomes" id="UP000600918">
    <property type="component" value="Unassembled WGS sequence"/>
</dbReference>
<sequence length="160" mass="17895">MDVEEKRSAPGREAKEELFSRVGWQVNWLHGERPLYFSCLGYSTVRFPGSPLGIAASRIGYHSGYQSRSGGYNTASSSGSSSLSSGPWASGYGPTPQYLQHRSIEFRQQQRHPYSHQQQHQARNGNNYQSSQNNYHGYQQRNGNSDRYGGGSGGNSGWRR</sequence>
<evidence type="ECO:0000256" key="1">
    <source>
        <dbReference type="SAM" id="MobiDB-lite"/>
    </source>
</evidence>
<feature type="compositionally biased region" description="Low complexity" evidence="1">
    <location>
        <begin position="69"/>
        <end position="91"/>
    </location>
</feature>